<dbReference type="RefSeq" id="WP_344246030.1">
    <property type="nucleotide sequence ID" value="NZ_BAAAPM010000003.1"/>
</dbReference>
<protein>
    <recommendedName>
        <fullName evidence="1">DUF4031 domain-containing protein</fullName>
    </recommendedName>
</protein>
<dbReference type="InterPro" id="IPR009218">
    <property type="entry name" value="HD_phosphohydro"/>
</dbReference>
<dbReference type="EMBL" id="BAAAPM010000003">
    <property type="protein sequence ID" value="GAA1714768.1"/>
    <property type="molecule type" value="Genomic_DNA"/>
</dbReference>
<dbReference type="InterPro" id="IPR025109">
    <property type="entry name" value="DUF4031"/>
</dbReference>
<sequence>MTVLVDPPAWPAHGRLWSHLVSDESLHELRSFARAHGIGDRAFDLDHYDVPDERHDALVSAGAVPVDGRELARRLAGSGLRVPGRERRRASRGALAGRWAALWRPDDAARAVIDGAGADLVARWREPHRVYHSRLHLADALDALDLLLADGAPGSGWHAAVALWFHDAVHDGEAGRDEQRSAALAGDLLGPLVGRARPAAPTAAPGPVGALTGDDVAEVARLVLVTTDHAPGADDPAGALLSDADLAMLGGSPARYARYAAQVRAEYGHVPDDAFRAGRATVLDQLLELAAGPGLFRTDAGRLRWADAARLNLRTERAALRAAPTPPSPSRPGTRAG</sequence>
<dbReference type="Pfam" id="PF13223">
    <property type="entry name" value="DUF4031"/>
    <property type="match status" value="1"/>
</dbReference>
<organism evidence="2 3">
    <name type="scientific">Isoptericola hypogeus</name>
    <dbReference type="NCBI Taxonomy" id="300179"/>
    <lineage>
        <taxon>Bacteria</taxon>
        <taxon>Bacillati</taxon>
        <taxon>Actinomycetota</taxon>
        <taxon>Actinomycetes</taxon>
        <taxon>Micrococcales</taxon>
        <taxon>Promicromonosporaceae</taxon>
        <taxon>Isoptericola</taxon>
    </lineage>
</organism>
<reference evidence="2 3" key="1">
    <citation type="journal article" date="2019" name="Int. J. Syst. Evol. Microbiol.">
        <title>The Global Catalogue of Microorganisms (GCM) 10K type strain sequencing project: providing services to taxonomists for standard genome sequencing and annotation.</title>
        <authorList>
            <consortium name="The Broad Institute Genomics Platform"/>
            <consortium name="The Broad Institute Genome Sequencing Center for Infectious Disease"/>
            <person name="Wu L."/>
            <person name="Ma J."/>
        </authorList>
    </citation>
    <scope>NUCLEOTIDE SEQUENCE [LARGE SCALE GENOMIC DNA]</scope>
    <source>
        <strain evidence="2 3">JCM 15589</strain>
    </source>
</reference>
<feature type="domain" description="DUF4031" evidence="1">
    <location>
        <begin position="3"/>
        <end position="76"/>
    </location>
</feature>
<evidence type="ECO:0000313" key="2">
    <source>
        <dbReference type="EMBL" id="GAA1714768.1"/>
    </source>
</evidence>
<gene>
    <name evidence="2" type="ORF">GCM10009809_08660</name>
</gene>
<comment type="caution">
    <text evidence="2">The sequence shown here is derived from an EMBL/GenBank/DDBJ whole genome shotgun (WGS) entry which is preliminary data.</text>
</comment>
<dbReference type="PANTHER" id="PTHR21174">
    <property type="match status" value="1"/>
</dbReference>
<evidence type="ECO:0000313" key="3">
    <source>
        <dbReference type="Proteomes" id="UP001501138"/>
    </source>
</evidence>
<name>A0ABN2IZM6_9MICO</name>
<dbReference type="PANTHER" id="PTHR21174:SF0">
    <property type="entry name" value="HD PHOSPHOHYDROLASE FAMILY PROTEIN-RELATED"/>
    <property type="match status" value="1"/>
</dbReference>
<accession>A0ABN2IZM6</accession>
<evidence type="ECO:0000259" key="1">
    <source>
        <dbReference type="Pfam" id="PF13223"/>
    </source>
</evidence>
<keyword evidence="3" id="KW-1185">Reference proteome</keyword>
<proteinExistence type="predicted"/>
<dbReference type="Proteomes" id="UP001501138">
    <property type="component" value="Unassembled WGS sequence"/>
</dbReference>
<dbReference type="SUPFAM" id="SSF109604">
    <property type="entry name" value="HD-domain/PDEase-like"/>
    <property type="match status" value="1"/>
</dbReference>